<dbReference type="InterPro" id="IPR000433">
    <property type="entry name" value="Znf_ZZ"/>
</dbReference>
<dbReference type="GO" id="GO:0005080">
    <property type="term" value="F:protein kinase C binding"/>
    <property type="evidence" value="ECO:0000318"/>
    <property type="project" value="GO_Central"/>
</dbReference>
<dbReference type="OMA" id="KECKSAM"/>
<dbReference type="GO" id="GO:0044753">
    <property type="term" value="C:amphisome"/>
    <property type="evidence" value="ECO:0000318"/>
    <property type="project" value="GO_Central"/>
</dbReference>
<name>A8X1Q7_CAEBR</name>
<dbReference type="SMART" id="SM00291">
    <property type="entry name" value="ZnF_ZZ"/>
    <property type="match status" value="1"/>
</dbReference>
<dbReference type="GO" id="GO:0008270">
    <property type="term" value="F:zinc ion binding"/>
    <property type="evidence" value="ECO:0007669"/>
    <property type="project" value="UniProtKB-KW"/>
</dbReference>
<feature type="domain" description="ZZ-type" evidence="6">
    <location>
        <begin position="225"/>
        <end position="275"/>
    </location>
</feature>
<evidence type="ECO:0000259" key="6">
    <source>
        <dbReference type="PROSITE" id="PS50135"/>
    </source>
</evidence>
<dbReference type="Gene3D" id="3.30.60.90">
    <property type="match status" value="1"/>
</dbReference>
<evidence type="ECO:0000313" key="9">
    <source>
        <dbReference type="WormBase" id="CBG05748"/>
    </source>
</evidence>
<evidence type="ECO:0000256" key="1">
    <source>
        <dbReference type="ARBA" id="ARBA00022723"/>
    </source>
</evidence>
<dbReference type="PROSITE" id="PS50135">
    <property type="entry name" value="ZF_ZZ_2"/>
    <property type="match status" value="1"/>
</dbReference>
<keyword evidence="1" id="KW-0479">Metal-binding</keyword>
<dbReference type="KEGG" id="cbr:CBG_05748"/>
<dbReference type="GO" id="GO:0000423">
    <property type="term" value="P:mitophagy"/>
    <property type="evidence" value="ECO:0000318"/>
    <property type="project" value="GO_Central"/>
</dbReference>
<dbReference type="GO" id="GO:0035973">
    <property type="term" value="P:aggrephagy"/>
    <property type="evidence" value="ECO:0000318"/>
    <property type="project" value="GO_Central"/>
</dbReference>
<dbReference type="AlphaFoldDB" id="A8X1Q7"/>
<dbReference type="InterPro" id="IPR043145">
    <property type="entry name" value="Znf_ZZ_sf"/>
</dbReference>
<feature type="compositionally biased region" description="Low complexity" evidence="5">
    <location>
        <begin position="492"/>
        <end position="502"/>
    </location>
</feature>
<keyword evidence="8" id="KW-1185">Reference proteome</keyword>
<evidence type="ECO:0000256" key="5">
    <source>
        <dbReference type="SAM" id="MobiDB-lite"/>
    </source>
</evidence>
<dbReference type="GeneID" id="8575063"/>
<dbReference type="CTD" id="8575063"/>
<protein>
    <submittedName>
        <fullName evidence="7">Protein CBG05748</fullName>
    </submittedName>
</protein>
<dbReference type="Pfam" id="PF00569">
    <property type="entry name" value="ZZ"/>
    <property type="match status" value="1"/>
</dbReference>
<dbReference type="SUPFAM" id="SSF57850">
    <property type="entry name" value="RING/U-box"/>
    <property type="match status" value="1"/>
</dbReference>
<dbReference type="GO" id="GO:0007032">
    <property type="term" value="P:endosome organization"/>
    <property type="evidence" value="ECO:0000318"/>
    <property type="project" value="GO_Central"/>
</dbReference>
<dbReference type="WormBase" id="CBG05748">
    <property type="protein sequence ID" value="CBP15410"/>
    <property type="gene ID" value="WBGene00028140"/>
</dbReference>
<dbReference type="EMBL" id="HE600909">
    <property type="protein sequence ID" value="CAP26567.2"/>
    <property type="molecule type" value="Genomic_DNA"/>
</dbReference>
<dbReference type="PANTHER" id="PTHR15090:SF9">
    <property type="entry name" value="ZZ-TYPE DOMAIN-CONTAINING PROTEIN"/>
    <property type="match status" value="1"/>
</dbReference>
<feature type="compositionally biased region" description="Acidic residues" evidence="5">
    <location>
        <begin position="517"/>
        <end position="549"/>
    </location>
</feature>
<evidence type="ECO:0000313" key="8">
    <source>
        <dbReference type="Proteomes" id="UP000008549"/>
    </source>
</evidence>
<dbReference type="PROSITE" id="PS01357">
    <property type="entry name" value="ZF_ZZ_1"/>
    <property type="match status" value="1"/>
</dbReference>
<dbReference type="FunFam" id="3.30.60.90:FF:000016">
    <property type="entry name" value="Refractory to sigma P"/>
    <property type="match status" value="1"/>
</dbReference>
<dbReference type="CDD" id="cd02340">
    <property type="entry name" value="ZZ_NBR1_like"/>
    <property type="match status" value="1"/>
</dbReference>
<evidence type="ECO:0000313" key="7">
    <source>
        <dbReference type="EMBL" id="CAP26567.2"/>
    </source>
</evidence>
<evidence type="ECO:0000256" key="2">
    <source>
        <dbReference type="ARBA" id="ARBA00022771"/>
    </source>
</evidence>
<keyword evidence="3" id="KW-0862">Zinc</keyword>
<dbReference type="GO" id="GO:0016235">
    <property type="term" value="C:aggresome"/>
    <property type="evidence" value="ECO:0000318"/>
    <property type="project" value="GO_Central"/>
</dbReference>
<organism evidence="7 8">
    <name type="scientific">Caenorhabditis briggsae</name>
    <dbReference type="NCBI Taxonomy" id="6238"/>
    <lineage>
        <taxon>Eukaryota</taxon>
        <taxon>Metazoa</taxon>
        <taxon>Ecdysozoa</taxon>
        <taxon>Nematoda</taxon>
        <taxon>Chromadorea</taxon>
        <taxon>Rhabditida</taxon>
        <taxon>Rhabditina</taxon>
        <taxon>Rhabditomorpha</taxon>
        <taxon>Rhabditoidea</taxon>
        <taxon>Rhabditidae</taxon>
        <taxon>Peloderinae</taxon>
        <taxon>Caenorhabditis</taxon>
    </lineage>
</organism>
<reference evidence="7 8" key="2">
    <citation type="journal article" date="2011" name="PLoS Genet.">
        <title>Caenorhabditis briggsae recombinant inbred line genotypes reveal inter-strain incompatibility and the evolution of recombination.</title>
        <authorList>
            <person name="Ross J.A."/>
            <person name="Koboldt D.C."/>
            <person name="Staisch J.E."/>
            <person name="Chamberlin H.M."/>
            <person name="Gupta B.P."/>
            <person name="Miller R.D."/>
            <person name="Baird S.E."/>
            <person name="Haag E.S."/>
        </authorList>
    </citation>
    <scope>NUCLEOTIDE SEQUENCE [LARGE SCALE GENOMIC DNA]</scope>
    <source>
        <strain evidence="7 8">AF16</strain>
    </source>
</reference>
<dbReference type="HOGENOM" id="CLU_469492_0_0_1"/>
<feature type="region of interest" description="Disordered" evidence="5">
    <location>
        <begin position="476"/>
        <end position="564"/>
    </location>
</feature>
<sequence length="564" mass="64536">MRPQCQNHNQTCRVKVDFCWKMFNETKTTKVVMDLLCHCRVYEQLRQKFLELVQHTNYPIYDIEFSCADRDGSTIVVNGYQVYNHMGQEYNLQSTLRLNVDIIEVSTGEKLAELDRLVHECHNKIKADKGWRVLKDTEVTVQTTAQITLTFQIAEEQLSLRELFEAQQKEINSLRADMTKLKLENERRHGEKLEIHRGAAYDGNQDRFIVNHAKEKQPDNSSEVHFRVFCDECQNKVIGHRFKCTVCADYDLCQGCEAKGIHADHIMIRMIKQRYTVKGVDTVPLRLLPIMEKKLTIDRGTGPSSLNQSGAKTVPSTLRSNLLASMASRLDSATALMQKKSPDSKMDYTTLMEKFSSNDSPNRNKRAYTNIWPQDTHVRPYSNVWSQDTHVPEITINPPKGQATPFEGKDYEMKLVSSEEKSKKTDQNMEDGTPIWQLYQQYFRQWNPQPSMPDGLRTDDIEYWRRYFSLMKNEELDIDSEDSDDDSDCSDSSESSDSSDCSGESVASFDELKELETSEEESGSEGSESDESGSGSDDFDVVNDEDVNEGEMHTAVAPTPEATD</sequence>
<evidence type="ECO:0000256" key="4">
    <source>
        <dbReference type="PROSITE-ProRule" id="PRU00228"/>
    </source>
</evidence>
<dbReference type="eggNOG" id="KOG4582">
    <property type="taxonomic scope" value="Eukaryota"/>
</dbReference>
<dbReference type="GO" id="GO:0070530">
    <property type="term" value="F:K63-linked polyubiquitin modification-dependent protein binding"/>
    <property type="evidence" value="ECO:0000318"/>
    <property type="project" value="GO_Central"/>
</dbReference>
<feature type="compositionally biased region" description="Acidic residues" evidence="5">
    <location>
        <begin position="476"/>
        <end position="491"/>
    </location>
</feature>
<dbReference type="InterPro" id="IPR052260">
    <property type="entry name" value="Autophagy_Rcpt_SigReg"/>
</dbReference>
<dbReference type="PANTHER" id="PTHR15090">
    <property type="entry name" value="SEQUESTOSOME 1-RELATED"/>
    <property type="match status" value="1"/>
</dbReference>
<dbReference type="Proteomes" id="UP000008549">
    <property type="component" value="Unassembled WGS sequence"/>
</dbReference>
<dbReference type="STRING" id="6238.A8X1Q7"/>
<evidence type="ECO:0000256" key="3">
    <source>
        <dbReference type="ARBA" id="ARBA00022833"/>
    </source>
</evidence>
<dbReference type="InParanoid" id="A8X1Q7"/>
<dbReference type="RefSeq" id="XP_045093160.1">
    <property type="nucleotide sequence ID" value="XM_045235572.1"/>
</dbReference>
<proteinExistence type="predicted"/>
<gene>
    <name evidence="7 9" type="ORF">CBG05748</name>
    <name evidence="7" type="ORF">CBG_05748</name>
</gene>
<accession>A8X1Q7</accession>
<keyword evidence="2 4" id="KW-0863">Zinc-finger</keyword>
<reference evidence="7 8" key="1">
    <citation type="journal article" date="2003" name="PLoS Biol.">
        <title>The genome sequence of Caenorhabditis briggsae: a platform for comparative genomics.</title>
        <authorList>
            <person name="Stein L.D."/>
            <person name="Bao Z."/>
            <person name="Blasiar D."/>
            <person name="Blumenthal T."/>
            <person name="Brent M.R."/>
            <person name="Chen N."/>
            <person name="Chinwalla A."/>
            <person name="Clarke L."/>
            <person name="Clee C."/>
            <person name="Coghlan A."/>
            <person name="Coulson A."/>
            <person name="D'Eustachio P."/>
            <person name="Fitch D.H."/>
            <person name="Fulton L.A."/>
            <person name="Fulton R.E."/>
            <person name="Griffiths-Jones S."/>
            <person name="Harris T.W."/>
            <person name="Hillier L.W."/>
            <person name="Kamath R."/>
            <person name="Kuwabara P.E."/>
            <person name="Mardis E.R."/>
            <person name="Marra M.A."/>
            <person name="Miner T.L."/>
            <person name="Minx P."/>
            <person name="Mullikin J.C."/>
            <person name="Plumb R.W."/>
            <person name="Rogers J."/>
            <person name="Schein J.E."/>
            <person name="Sohrmann M."/>
            <person name="Spieth J."/>
            <person name="Stajich J.E."/>
            <person name="Wei C."/>
            <person name="Willey D."/>
            <person name="Wilson R.K."/>
            <person name="Durbin R."/>
            <person name="Waterston R.H."/>
        </authorList>
    </citation>
    <scope>NUCLEOTIDE SEQUENCE [LARGE SCALE GENOMIC DNA]</scope>
    <source>
        <strain evidence="7 8">AF16</strain>
    </source>
</reference>